<sequence length="539" mass="60749">MPVRKKWLVSFVILLLILSQLTGCSSSSAPPAQQKEKVITIAKTSDPGTADVQLTTEEYFIPLNIYDRLVEAVTIEPGKSELQPGLAEKWDVSEDGLVYTFHLRKGVKFHNGEELKADDVLYTFDRMLDPKTKALNTDFLNMIDGAQERMDGTADSTRGLKVIDDYTIQITLAQPFAPFIACLSTPAGSIYNRKATEAAGQDFGVKAEATVGTGPFVLSSWSYNDQIVLAANPNYFKGKPDLDKIVAKIVPDAETQRMMFEKGEIDVFDCDNARSQIPYFKNSEKWKNQIVSGPRVGVYYYNINQAIEPFDDVKVRKAMQRAINKQLLLDTLYNGTGTVAKGILPPGLIGYNPNLPGIPYDIEAAKSLLTEAGYPNGFQMQISQTVDSPNTLKLNEAVQAMLNDISVKAEIVQMDEAAWFGTRREGKLPMYTSDWSADFNDPDNFMYTFFSKQNSKVRSFNYNNEYVQEGLEKARAMTDQNERIALYNELEKIIVYDDAAWIPLFHLDHLFVVQPRVKNFKVSWNGWSDMPYYEVKVEE</sequence>
<reference evidence="7" key="1">
    <citation type="journal article" date="2016" name="Genome Announc.">
        <title>Draft Genome Sequence of the Syntrophic Lactate-Degrading Bacterium Tepidanaerobacter syntrophicus JLT.</title>
        <authorList>
            <person name="Matsuura N."/>
            <person name="Ohashi A."/>
            <person name="Tourlousse D.M."/>
            <person name="Sekiguchi Y."/>
        </authorList>
    </citation>
    <scope>NUCLEOTIDE SEQUENCE [LARGE SCALE GENOMIC DNA]</scope>
    <source>
        <strain evidence="7">JL</strain>
    </source>
</reference>
<feature type="signal peptide" evidence="5">
    <location>
        <begin position="1"/>
        <end position="29"/>
    </location>
</feature>
<proteinExistence type="inferred from homology"/>
<accession>A0A0U9HF50</accession>
<gene>
    <name evidence="7" type="ORF">TSYNT_7454</name>
</gene>
<dbReference type="GO" id="GO:0043190">
    <property type="term" value="C:ATP-binding cassette (ABC) transporter complex"/>
    <property type="evidence" value="ECO:0007669"/>
    <property type="project" value="InterPro"/>
</dbReference>
<comment type="subcellular location">
    <subcellularLocation>
        <location evidence="1">Cell membrane</location>
        <topology evidence="1">Lipid-anchor</topology>
    </subcellularLocation>
</comment>
<feature type="chain" id="PRO_5038922803" evidence="5">
    <location>
        <begin position="30"/>
        <end position="539"/>
    </location>
</feature>
<dbReference type="AlphaFoldDB" id="A0A0U9HF50"/>
<dbReference type="STRING" id="224999.GCA_001485475_01446"/>
<evidence type="ECO:0000256" key="1">
    <source>
        <dbReference type="ARBA" id="ARBA00004193"/>
    </source>
</evidence>
<dbReference type="GO" id="GO:0015833">
    <property type="term" value="P:peptide transport"/>
    <property type="evidence" value="ECO:0007669"/>
    <property type="project" value="TreeGrafter"/>
</dbReference>
<dbReference type="Gene3D" id="3.40.190.10">
    <property type="entry name" value="Periplasmic binding protein-like II"/>
    <property type="match status" value="1"/>
</dbReference>
<comment type="similarity">
    <text evidence="2">Belongs to the bacterial solute-binding protein 5 family.</text>
</comment>
<dbReference type="PANTHER" id="PTHR30290">
    <property type="entry name" value="PERIPLASMIC BINDING COMPONENT OF ABC TRANSPORTER"/>
    <property type="match status" value="1"/>
</dbReference>
<organism evidence="7">
    <name type="scientific">Tepidanaerobacter syntrophicus</name>
    <dbReference type="NCBI Taxonomy" id="224999"/>
    <lineage>
        <taxon>Bacteria</taxon>
        <taxon>Bacillati</taxon>
        <taxon>Bacillota</taxon>
        <taxon>Clostridia</taxon>
        <taxon>Thermosediminibacterales</taxon>
        <taxon>Tepidanaerobacteraceae</taxon>
        <taxon>Tepidanaerobacter</taxon>
    </lineage>
</organism>
<evidence type="ECO:0000259" key="6">
    <source>
        <dbReference type="Pfam" id="PF00496"/>
    </source>
</evidence>
<dbReference type="PROSITE" id="PS01040">
    <property type="entry name" value="SBP_BACTERIAL_5"/>
    <property type="match status" value="1"/>
</dbReference>
<keyword evidence="3" id="KW-0813">Transport</keyword>
<evidence type="ECO:0000256" key="2">
    <source>
        <dbReference type="ARBA" id="ARBA00005695"/>
    </source>
</evidence>
<dbReference type="OrthoDB" id="239741at2"/>
<dbReference type="GO" id="GO:0042597">
    <property type="term" value="C:periplasmic space"/>
    <property type="evidence" value="ECO:0007669"/>
    <property type="project" value="UniProtKB-ARBA"/>
</dbReference>
<dbReference type="PIRSF" id="PIRSF002741">
    <property type="entry name" value="MppA"/>
    <property type="match status" value="1"/>
</dbReference>
<dbReference type="InterPro" id="IPR023765">
    <property type="entry name" value="SBP_5_CS"/>
</dbReference>
<dbReference type="SUPFAM" id="SSF53850">
    <property type="entry name" value="Periplasmic binding protein-like II"/>
    <property type="match status" value="1"/>
</dbReference>
<dbReference type="PANTHER" id="PTHR30290:SF9">
    <property type="entry name" value="OLIGOPEPTIDE-BINDING PROTEIN APPA"/>
    <property type="match status" value="1"/>
</dbReference>
<dbReference type="GO" id="GO:1904680">
    <property type="term" value="F:peptide transmembrane transporter activity"/>
    <property type="evidence" value="ECO:0007669"/>
    <property type="project" value="TreeGrafter"/>
</dbReference>
<dbReference type="Pfam" id="PF00496">
    <property type="entry name" value="SBP_bac_5"/>
    <property type="match status" value="1"/>
</dbReference>
<evidence type="ECO:0000313" key="8">
    <source>
        <dbReference type="Proteomes" id="UP000062160"/>
    </source>
</evidence>
<keyword evidence="8" id="KW-1185">Reference proteome</keyword>
<dbReference type="Gene3D" id="3.90.76.10">
    <property type="entry name" value="Dipeptide-binding Protein, Domain 1"/>
    <property type="match status" value="1"/>
</dbReference>
<evidence type="ECO:0000256" key="5">
    <source>
        <dbReference type="SAM" id="SignalP"/>
    </source>
</evidence>
<protein>
    <submittedName>
        <fullName evidence="7">Peptide/nickel transport system substrate-binding protein</fullName>
    </submittedName>
</protein>
<evidence type="ECO:0000256" key="4">
    <source>
        <dbReference type="ARBA" id="ARBA00022729"/>
    </source>
</evidence>
<evidence type="ECO:0000313" key="7">
    <source>
        <dbReference type="EMBL" id="GAQ25429.1"/>
    </source>
</evidence>
<dbReference type="InterPro" id="IPR030678">
    <property type="entry name" value="Peptide/Ni-bd"/>
</dbReference>
<keyword evidence="4 5" id="KW-0732">Signal</keyword>
<dbReference type="Gene3D" id="3.10.105.10">
    <property type="entry name" value="Dipeptide-binding Protein, Domain 3"/>
    <property type="match status" value="1"/>
</dbReference>
<dbReference type="Proteomes" id="UP000062160">
    <property type="component" value="Unassembled WGS sequence"/>
</dbReference>
<name>A0A0U9HF50_9FIRM</name>
<dbReference type="RefSeq" id="WP_083497694.1">
    <property type="nucleotide sequence ID" value="NZ_BSDN01000011.1"/>
</dbReference>
<dbReference type="InterPro" id="IPR000914">
    <property type="entry name" value="SBP_5_dom"/>
</dbReference>
<evidence type="ECO:0000256" key="3">
    <source>
        <dbReference type="ARBA" id="ARBA00022448"/>
    </source>
</evidence>
<dbReference type="InterPro" id="IPR039424">
    <property type="entry name" value="SBP_5"/>
</dbReference>
<feature type="domain" description="Solute-binding protein family 5" evidence="6">
    <location>
        <begin position="81"/>
        <end position="455"/>
    </location>
</feature>
<dbReference type="EMBL" id="DF977001">
    <property type="protein sequence ID" value="GAQ25429.1"/>
    <property type="molecule type" value="Genomic_DNA"/>
</dbReference>